<evidence type="ECO:0000313" key="3">
    <source>
        <dbReference type="EMBL" id="ROO24235.1"/>
    </source>
</evidence>
<dbReference type="Pfam" id="PF00106">
    <property type="entry name" value="adh_short"/>
    <property type="match status" value="1"/>
</dbReference>
<dbReference type="InterPro" id="IPR002347">
    <property type="entry name" value="SDR_fam"/>
</dbReference>
<dbReference type="RefSeq" id="WP_123632246.1">
    <property type="nucleotide sequence ID" value="NZ_AYKH01000043.1"/>
</dbReference>
<dbReference type="EMBL" id="AYKH01000043">
    <property type="protein sequence ID" value="ROO24235.1"/>
    <property type="molecule type" value="Genomic_DNA"/>
</dbReference>
<sequence>MAFADQYGPWALVTGASAGIGAEFARQIAARGVNVALVARRRERLAALGEEIEARHGVRTLAIAADLSEPDFLAPLTEALGARHVGLLVNNAGSGVTGEFLDHDLDDELRMLALNCRAPLILAHHFGARMRDDRRGGIIMLASIAGIVPTPQFAHYSATKAWNRYLGEGLHEELARDGVDVVSLCPGLTESEFFEHANVDPSGWPSPLRASIMNAEDVAAAGLKGLGGKSQVVPGLSYRMLMRASRLAPGGLSPWLVDRVMRFALPSHSDRG</sequence>
<evidence type="ECO:0000256" key="2">
    <source>
        <dbReference type="ARBA" id="ARBA00023002"/>
    </source>
</evidence>
<dbReference type="Gene3D" id="3.40.50.720">
    <property type="entry name" value="NAD(P)-binding Rossmann-like Domain"/>
    <property type="match status" value="1"/>
</dbReference>
<dbReference type="Proteomes" id="UP000283993">
    <property type="component" value="Unassembled WGS sequence"/>
</dbReference>
<protein>
    <submittedName>
        <fullName evidence="3">Oxidoreductase</fullName>
    </submittedName>
</protein>
<dbReference type="PANTHER" id="PTHR43086:SF3">
    <property type="entry name" value="NADP-DEPENDENT 3-HYDROXY ACID DEHYDROGENASE YDFG"/>
    <property type="match status" value="1"/>
</dbReference>
<reference evidence="3 4" key="1">
    <citation type="submission" date="2013-10" db="EMBL/GenBank/DDBJ databases">
        <title>Salinisphaera orenii MK-B5 Genome Sequencing.</title>
        <authorList>
            <person name="Lai Q."/>
            <person name="Li C."/>
            <person name="Shao Z."/>
        </authorList>
    </citation>
    <scope>NUCLEOTIDE SEQUENCE [LARGE SCALE GENOMIC DNA]</scope>
    <source>
        <strain evidence="3 4">MK-B5</strain>
    </source>
</reference>
<dbReference type="SUPFAM" id="SSF51735">
    <property type="entry name" value="NAD(P)-binding Rossmann-fold domains"/>
    <property type="match status" value="1"/>
</dbReference>
<dbReference type="PIRSF" id="PIRSF000126">
    <property type="entry name" value="11-beta-HSD1"/>
    <property type="match status" value="1"/>
</dbReference>
<evidence type="ECO:0000256" key="1">
    <source>
        <dbReference type="ARBA" id="ARBA00006484"/>
    </source>
</evidence>
<keyword evidence="2" id="KW-0560">Oxidoreductase</keyword>
<dbReference type="AlphaFoldDB" id="A0A423PF93"/>
<name>A0A423PF93_9GAMM</name>
<dbReference type="PANTHER" id="PTHR43086">
    <property type="entry name" value="VERY-LONG-CHAIN 3-OXOOACYL-COA REDUCTASE"/>
    <property type="match status" value="1"/>
</dbReference>
<dbReference type="GO" id="GO:0016491">
    <property type="term" value="F:oxidoreductase activity"/>
    <property type="evidence" value="ECO:0007669"/>
    <property type="project" value="UniProtKB-KW"/>
</dbReference>
<gene>
    <name evidence="3" type="ORF">SAOR_15625</name>
</gene>
<evidence type="ECO:0000313" key="4">
    <source>
        <dbReference type="Proteomes" id="UP000283993"/>
    </source>
</evidence>
<comment type="caution">
    <text evidence="3">The sequence shown here is derived from an EMBL/GenBank/DDBJ whole genome shotgun (WGS) entry which is preliminary data.</text>
</comment>
<proteinExistence type="inferred from homology"/>
<accession>A0A423PF93</accession>
<organism evidence="3 4">
    <name type="scientific">Salinisphaera orenii MK-B5</name>
    <dbReference type="NCBI Taxonomy" id="856730"/>
    <lineage>
        <taxon>Bacteria</taxon>
        <taxon>Pseudomonadati</taxon>
        <taxon>Pseudomonadota</taxon>
        <taxon>Gammaproteobacteria</taxon>
        <taxon>Salinisphaerales</taxon>
        <taxon>Salinisphaeraceae</taxon>
        <taxon>Salinisphaera</taxon>
    </lineage>
</organism>
<dbReference type="PRINTS" id="PR00081">
    <property type="entry name" value="GDHRDH"/>
</dbReference>
<keyword evidence="4" id="KW-1185">Reference proteome</keyword>
<comment type="similarity">
    <text evidence="1">Belongs to the short-chain dehydrogenases/reductases (SDR) family.</text>
</comment>
<dbReference type="InterPro" id="IPR036291">
    <property type="entry name" value="NAD(P)-bd_dom_sf"/>
</dbReference>